<evidence type="ECO:0000256" key="2">
    <source>
        <dbReference type="SAM" id="MobiDB-lite"/>
    </source>
</evidence>
<keyword evidence="4" id="KW-1185">Reference proteome</keyword>
<sequence>MPDRSLWVPPIFGFLKFEEAIMDIQTVDQQYQQLQQEAQGVMQSLQTLAGKLKAAADGGNQDAREWLLDLKELALNVQQEQQQVMAVMQALHQAMQNAQSQWQPGYPQTPQPQGYGQSGMQTRQGGGFLSNFLNSGFGRAIELGAGFGIGDDLINSIF</sequence>
<organism evidence="3 4">
    <name type="scientific">Acidithiobacillus caldus (strain SM-1)</name>
    <dbReference type="NCBI Taxonomy" id="990288"/>
    <lineage>
        <taxon>Bacteria</taxon>
        <taxon>Pseudomonadati</taxon>
        <taxon>Pseudomonadota</taxon>
        <taxon>Acidithiobacillia</taxon>
        <taxon>Acidithiobacillales</taxon>
        <taxon>Acidithiobacillaceae</taxon>
        <taxon>Acidithiobacillus</taxon>
    </lineage>
</organism>
<dbReference type="STRING" id="990288.Atc_1627"/>
<protein>
    <submittedName>
        <fullName evidence="3">Uncharacterized protein</fullName>
    </submittedName>
</protein>
<dbReference type="AlphaFoldDB" id="F9ZNL2"/>
<reference evidence="3 4" key="1">
    <citation type="journal article" date="2011" name="J. Genet. Genomics">
        <title>Unraveling the Acidithiobacillus caldus complete genome and its central metabolisms for carbon assimilation.</title>
        <authorList>
            <person name="You X.Y."/>
            <person name="Guo X."/>
            <person name="Zheng H.J."/>
            <person name="Zhang M.J."/>
            <person name="Liu L.J."/>
            <person name="Zhu Y.Q."/>
            <person name="Zhu B."/>
            <person name="Wang S.Y."/>
            <person name="Zhao G.P."/>
            <person name="Poetsch A."/>
            <person name="Jiang C.Y."/>
            <person name="Liu S.J."/>
        </authorList>
    </citation>
    <scope>NUCLEOTIDE SEQUENCE [LARGE SCALE GENOMIC DNA]</scope>
    <source>
        <strain evidence="3 4">SM-1</strain>
    </source>
</reference>
<dbReference type="Proteomes" id="UP000006135">
    <property type="component" value="Chromosome"/>
</dbReference>
<evidence type="ECO:0000313" key="4">
    <source>
        <dbReference type="Proteomes" id="UP000006135"/>
    </source>
</evidence>
<keyword evidence="1" id="KW-0175">Coiled coil</keyword>
<dbReference type="EMBL" id="CP002573">
    <property type="protein sequence ID" value="AEK58275.1"/>
    <property type="molecule type" value="Genomic_DNA"/>
</dbReference>
<proteinExistence type="predicted"/>
<evidence type="ECO:0000256" key="1">
    <source>
        <dbReference type="SAM" id="Coils"/>
    </source>
</evidence>
<gene>
    <name evidence="3" type="ordered locus">Atc_1627</name>
</gene>
<name>F9ZNL2_ACICS</name>
<dbReference type="KEGG" id="acu:Atc_1627"/>
<dbReference type="HOGENOM" id="CLU_136012_0_0_6"/>
<accession>F9ZNL2</accession>
<feature type="region of interest" description="Disordered" evidence="2">
    <location>
        <begin position="99"/>
        <end position="119"/>
    </location>
</feature>
<evidence type="ECO:0000313" key="3">
    <source>
        <dbReference type="EMBL" id="AEK58275.1"/>
    </source>
</evidence>
<feature type="coiled-coil region" evidence="1">
    <location>
        <begin position="17"/>
        <end position="90"/>
    </location>
</feature>